<dbReference type="InterPro" id="IPR011083">
    <property type="entry name" value="Phage_tail_collar_dom"/>
</dbReference>
<feature type="region of interest" description="Disordered" evidence="1">
    <location>
        <begin position="116"/>
        <end position="157"/>
    </location>
</feature>
<reference evidence="4" key="1">
    <citation type="submission" date="2016-10" db="EMBL/GenBank/DDBJ databases">
        <authorList>
            <person name="Varghese N."/>
            <person name="Submissions S."/>
        </authorList>
    </citation>
    <scope>NUCLEOTIDE SEQUENCE [LARGE SCALE GENOMIC DNA]</scope>
    <source>
        <strain evidence="4">DSM 15719</strain>
    </source>
</reference>
<dbReference type="OrthoDB" id="9810174at2"/>
<protein>
    <submittedName>
        <fullName evidence="3">Microcystin-dependent protein</fullName>
    </submittedName>
</protein>
<dbReference type="AlphaFoldDB" id="A0A1H9NUE6"/>
<organism evidence="3 4">
    <name type="scientific">Flavobacterium frigoris</name>
    <dbReference type="NCBI Taxonomy" id="229204"/>
    <lineage>
        <taxon>Bacteria</taxon>
        <taxon>Pseudomonadati</taxon>
        <taxon>Bacteroidota</taxon>
        <taxon>Flavobacteriia</taxon>
        <taxon>Flavobacteriales</taxon>
        <taxon>Flavobacteriaceae</taxon>
        <taxon>Flavobacterium</taxon>
    </lineage>
</organism>
<dbReference type="InterPro" id="IPR037053">
    <property type="entry name" value="Phage_tail_collar_dom_sf"/>
</dbReference>
<proteinExistence type="predicted"/>
<gene>
    <name evidence="3" type="ORF">SAMN05444355_111103</name>
</gene>
<dbReference type="SUPFAM" id="SSF88874">
    <property type="entry name" value="Receptor-binding domain of short tail fibre protein gp12"/>
    <property type="match status" value="1"/>
</dbReference>
<sequence length="200" mass="20628">MEQVIGQIQAFAFNFPPRDWAFCDGQILAISTNTALFSLIGTTFGGNGTSTFALPDLRGRTIVHPGSGPGVNTIDYGEKGGSENTTLTIFNMPSHNHLLVNGTAAGQVNVTTNTVVNTSNNGGSNESDSGNNSLGSGSAYPNTYSEPPIGTTDKIGGVTSSSTINGSTALAGSNIPFSNRSPYLGIYTSIALNGIFPSRN</sequence>
<evidence type="ECO:0000256" key="1">
    <source>
        <dbReference type="SAM" id="MobiDB-lite"/>
    </source>
</evidence>
<dbReference type="Proteomes" id="UP000183658">
    <property type="component" value="Unassembled WGS sequence"/>
</dbReference>
<dbReference type="RefSeq" id="WP_074724065.1">
    <property type="nucleotide sequence ID" value="NZ_CBCRVS010000001.1"/>
</dbReference>
<name>A0A1H9NUE6_FLAFI</name>
<dbReference type="Gene3D" id="3.90.1340.10">
    <property type="entry name" value="Phage tail collar domain"/>
    <property type="match status" value="1"/>
</dbReference>
<evidence type="ECO:0000313" key="4">
    <source>
        <dbReference type="Proteomes" id="UP000183658"/>
    </source>
</evidence>
<evidence type="ECO:0000259" key="2">
    <source>
        <dbReference type="Pfam" id="PF07484"/>
    </source>
</evidence>
<dbReference type="Pfam" id="PF07484">
    <property type="entry name" value="Collar"/>
    <property type="match status" value="1"/>
</dbReference>
<accession>A0A1H9NUE6</accession>
<feature type="domain" description="Phage tail collar" evidence="2">
    <location>
        <begin position="6"/>
        <end position="62"/>
    </location>
</feature>
<dbReference type="EMBL" id="FOFZ01000011">
    <property type="protein sequence ID" value="SER39590.1"/>
    <property type="molecule type" value="Genomic_DNA"/>
</dbReference>
<keyword evidence="4" id="KW-1185">Reference proteome</keyword>
<feature type="compositionally biased region" description="Low complexity" evidence="1">
    <location>
        <begin position="116"/>
        <end position="138"/>
    </location>
</feature>
<evidence type="ECO:0000313" key="3">
    <source>
        <dbReference type="EMBL" id="SER39590.1"/>
    </source>
</evidence>